<evidence type="ECO:0008006" key="3">
    <source>
        <dbReference type="Google" id="ProtNLM"/>
    </source>
</evidence>
<protein>
    <recommendedName>
        <fullName evidence="3">Ubiquitin-like protease family profile domain-containing protein</fullName>
    </recommendedName>
</protein>
<proteinExistence type="predicted"/>
<dbReference type="Proteomes" id="UP000053232">
    <property type="component" value="Unassembled WGS sequence"/>
</dbReference>
<accession>A0A073HYT1</accession>
<sequence>MKDTRRVDVYDIRKQVGALALLQRHLTQFNNQIGQTIGKRAYAERNFLSKPEINQVKAEDCGILAILMANYLALELPGEAVFQIFAKYWINMQRYYLMFNLEVGP</sequence>
<dbReference type="EMBL" id="ARYC01000049">
    <property type="protein sequence ID" value="KEJ83173.1"/>
    <property type="molecule type" value="Genomic_DNA"/>
</dbReference>
<dbReference type="AlphaFoldDB" id="A0A073HYT1"/>
<name>A0A073HYT1_9SPIT</name>
<organism evidence="1 2">
    <name type="scientific">Oxytricha trifallax</name>
    <dbReference type="NCBI Taxonomy" id="1172189"/>
    <lineage>
        <taxon>Eukaryota</taxon>
        <taxon>Sar</taxon>
        <taxon>Alveolata</taxon>
        <taxon>Ciliophora</taxon>
        <taxon>Intramacronucleata</taxon>
        <taxon>Spirotrichea</taxon>
        <taxon>Stichotrichia</taxon>
        <taxon>Sporadotrichida</taxon>
        <taxon>Oxytrichidae</taxon>
        <taxon>Oxytrichinae</taxon>
        <taxon>Oxytricha</taxon>
    </lineage>
</organism>
<comment type="caution">
    <text evidence="1">The sequence shown here is derived from an EMBL/GenBank/DDBJ whole genome shotgun (WGS) entry which is preliminary data.</text>
</comment>
<reference evidence="2" key="1">
    <citation type="journal article" date="2014" name="Cell">
        <title>The Architecture of a Scrambled Genome Reveals Massive Levels of Genomic Rearrangement during Development.</title>
        <authorList>
            <person name="Chen X."/>
            <person name="Bracht J.R."/>
            <person name="Goldman A.D."/>
            <person name="Dolzhenko E."/>
            <person name="Clay D.M."/>
            <person name="Swart E.C."/>
            <person name="Perlman D.H."/>
            <person name="Doak T.G."/>
            <person name="Stuart A."/>
            <person name="Amemiya C.T."/>
            <person name="Sebra R.P."/>
            <person name="Landweber L.F."/>
        </authorList>
    </citation>
    <scope>NUCLEOTIDE SEQUENCE [LARGE SCALE GENOMIC DNA]</scope>
    <source>
        <strain evidence="2">JRB310</strain>
    </source>
</reference>
<gene>
    <name evidence="1" type="ORF">OXYTRIMIC_378</name>
</gene>
<evidence type="ECO:0000313" key="2">
    <source>
        <dbReference type="Proteomes" id="UP000053232"/>
    </source>
</evidence>
<keyword evidence="2" id="KW-1185">Reference proteome</keyword>
<evidence type="ECO:0000313" key="1">
    <source>
        <dbReference type="EMBL" id="KEJ83173.1"/>
    </source>
</evidence>